<dbReference type="Proteomes" id="UP001497623">
    <property type="component" value="Unassembled WGS sequence"/>
</dbReference>
<organism evidence="2 3">
    <name type="scientific">Meganyctiphanes norvegica</name>
    <name type="common">Northern krill</name>
    <name type="synonym">Thysanopoda norvegica</name>
    <dbReference type="NCBI Taxonomy" id="48144"/>
    <lineage>
        <taxon>Eukaryota</taxon>
        <taxon>Metazoa</taxon>
        <taxon>Ecdysozoa</taxon>
        <taxon>Arthropoda</taxon>
        <taxon>Crustacea</taxon>
        <taxon>Multicrustacea</taxon>
        <taxon>Malacostraca</taxon>
        <taxon>Eumalacostraca</taxon>
        <taxon>Eucarida</taxon>
        <taxon>Euphausiacea</taxon>
        <taxon>Euphausiidae</taxon>
        <taxon>Meganyctiphanes</taxon>
    </lineage>
</organism>
<keyword evidence="3" id="KW-1185">Reference proteome</keyword>
<dbReference type="AlphaFoldDB" id="A0AAV2SL89"/>
<protein>
    <submittedName>
        <fullName evidence="2">Uncharacterized protein</fullName>
    </submittedName>
</protein>
<evidence type="ECO:0000313" key="2">
    <source>
        <dbReference type="EMBL" id="CAL4202557.1"/>
    </source>
</evidence>
<comment type="caution">
    <text evidence="2">The sequence shown here is derived from an EMBL/GenBank/DDBJ whole genome shotgun (WGS) entry which is preliminary data.</text>
</comment>
<sequence length="147" mass="16997">MVRLVCQQSLLTNDNLSKVYQRVLNLENSVTLNDKFEAAVVQIEKRIQDLSKIISEFQADSDKKFEKTPFEIKADIRDSQVRKKLIVIFGMPTTNNDTDSLRLLTEELGMDEIKVKKNPSGFLLRIHVTQTHHLLSRFLPWTTSITH</sequence>
<proteinExistence type="predicted"/>
<gene>
    <name evidence="2" type="ORF">MNOR_LOCUS37691</name>
</gene>
<reference evidence="2 3" key="1">
    <citation type="submission" date="2024-05" db="EMBL/GenBank/DDBJ databases">
        <authorList>
            <person name="Wallberg A."/>
        </authorList>
    </citation>
    <scope>NUCLEOTIDE SEQUENCE [LARGE SCALE GENOMIC DNA]</scope>
</reference>
<evidence type="ECO:0000313" key="3">
    <source>
        <dbReference type="Proteomes" id="UP001497623"/>
    </source>
</evidence>
<evidence type="ECO:0000256" key="1">
    <source>
        <dbReference type="SAM" id="Coils"/>
    </source>
</evidence>
<feature type="coiled-coil region" evidence="1">
    <location>
        <begin position="33"/>
        <end position="60"/>
    </location>
</feature>
<accession>A0AAV2SL89</accession>
<dbReference type="EMBL" id="CAXKWB010078364">
    <property type="protein sequence ID" value="CAL4202557.1"/>
    <property type="molecule type" value="Genomic_DNA"/>
</dbReference>
<name>A0AAV2SL89_MEGNR</name>
<keyword evidence="1" id="KW-0175">Coiled coil</keyword>